<evidence type="ECO:0000256" key="1">
    <source>
        <dbReference type="SAM" id="Phobius"/>
    </source>
</evidence>
<reference evidence="2 3" key="1">
    <citation type="submission" date="2016-04" db="EMBL/GenBank/DDBJ databases">
        <authorList>
            <person name="Chen L."/>
            <person name="Zhuang W."/>
            <person name="Wang G."/>
        </authorList>
    </citation>
    <scope>NUCLEOTIDE SEQUENCE [LARGE SCALE GENOMIC DNA]</scope>
    <source>
        <strain evidence="3">GR20</strain>
    </source>
</reference>
<evidence type="ECO:0000313" key="2">
    <source>
        <dbReference type="EMBL" id="OQP39309.1"/>
    </source>
</evidence>
<proteinExistence type="predicted"/>
<feature type="transmembrane region" description="Helical" evidence="1">
    <location>
        <begin position="261"/>
        <end position="280"/>
    </location>
</feature>
<dbReference type="Proteomes" id="UP000192277">
    <property type="component" value="Unassembled WGS sequence"/>
</dbReference>
<feature type="transmembrane region" description="Helical" evidence="1">
    <location>
        <begin position="107"/>
        <end position="130"/>
    </location>
</feature>
<feature type="transmembrane region" description="Helical" evidence="1">
    <location>
        <begin position="224"/>
        <end position="246"/>
    </location>
</feature>
<evidence type="ECO:0000313" key="3">
    <source>
        <dbReference type="Proteomes" id="UP000192277"/>
    </source>
</evidence>
<dbReference type="EMBL" id="LWBO01000084">
    <property type="protein sequence ID" value="OQP39309.1"/>
    <property type="molecule type" value="Genomic_DNA"/>
</dbReference>
<keyword evidence="3" id="KW-1185">Reference proteome</keyword>
<keyword evidence="1" id="KW-0472">Membrane</keyword>
<keyword evidence="1" id="KW-1133">Transmembrane helix</keyword>
<evidence type="ECO:0008006" key="4">
    <source>
        <dbReference type="Google" id="ProtNLM"/>
    </source>
</evidence>
<feature type="transmembrane region" description="Helical" evidence="1">
    <location>
        <begin position="50"/>
        <end position="67"/>
    </location>
</feature>
<comment type="caution">
    <text evidence="2">The sequence shown here is derived from an EMBL/GenBank/DDBJ whole genome shotgun (WGS) entry which is preliminary data.</text>
</comment>
<sequence>MLQKTNVNWAKFAVGVFLSTVLSLSVHAVMLQEMNVPFPDLSVITTPYKFIIRIFSILGLLLFWELADKRLSGSFVKKWAILFFIDAMLTESLFRGPFMDGYCTNSIGFMLISNIPKLIAIAISCGLVVFTASRLNKVFFKFLAAIAIAAVFMFAINPLLGAAWKPLMDKIAYLAPTSEWCKLPYGPDVLIPAYISFIEPVLACLVMAILILNQLSKKQWLKYLLFALIVLTVKYQLFTPVFYTLLHKGTFKANFASEGQFALESIVLAIATGFTFEWSFKQTGSRPDTLATGIPVTRRCV</sequence>
<protein>
    <recommendedName>
        <fullName evidence="4">Heparan-alpha-glucosaminide N-acetyltransferase catalytic domain-containing protein</fullName>
    </recommendedName>
</protein>
<feature type="transmembrane region" description="Helical" evidence="1">
    <location>
        <begin position="79"/>
        <end position="95"/>
    </location>
</feature>
<feature type="transmembrane region" description="Helical" evidence="1">
    <location>
        <begin position="12"/>
        <end position="30"/>
    </location>
</feature>
<organism evidence="2 3">
    <name type="scientific">Niastella koreensis</name>
    <dbReference type="NCBI Taxonomy" id="354356"/>
    <lineage>
        <taxon>Bacteria</taxon>
        <taxon>Pseudomonadati</taxon>
        <taxon>Bacteroidota</taxon>
        <taxon>Chitinophagia</taxon>
        <taxon>Chitinophagales</taxon>
        <taxon>Chitinophagaceae</taxon>
        <taxon>Niastella</taxon>
    </lineage>
</organism>
<feature type="transmembrane region" description="Helical" evidence="1">
    <location>
        <begin position="189"/>
        <end position="212"/>
    </location>
</feature>
<name>A0ABX3NMA2_9BACT</name>
<keyword evidence="1" id="KW-0812">Transmembrane</keyword>
<gene>
    <name evidence="2" type="ORF">A4D02_18490</name>
</gene>
<feature type="transmembrane region" description="Helical" evidence="1">
    <location>
        <begin position="142"/>
        <end position="164"/>
    </location>
</feature>
<accession>A0ABX3NMA2</accession>
<dbReference type="RefSeq" id="WP_014216910.1">
    <property type="nucleotide sequence ID" value="NZ_LWBO01000084.1"/>
</dbReference>